<feature type="region of interest" description="Disordered" evidence="1">
    <location>
        <begin position="302"/>
        <end position="322"/>
    </location>
</feature>
<reference evidence="3" key="2">
    <citation type="submission" date="2023-05" db="EMBL/GenBank/DDBJ databases">
        <authorList>
            <person name="Schelkunov M.I."/>
        </authorList>
    </citation>
    <scope>NUCLEOTIDE SEQUENCE</scope>
    <source>
        <strain evidence="3">Hsosn_3</strain>
        <tissue evidence="3">Leaf</tissue>
    </source>
</reference>
<organism evidence="3 4">
    <name type="scientific">Heracleum sosnowskyi</name>
    <dbReference type="NCBI Taxonomy" id="360622"/>
    <lineage>
        <taxon>Eukaryota</taxon>
        <taxon>Viridiplantae</taxon>
        <taxon>Streptophyta</taxon>
        <taxon>Embryophyta</taxon>
        <taxon>Tracheophyta</taxon>
        <taxon>Spermatophyta</taxon>
        <taxon>Magnoliopsida</taxon>
        <taxon>eudicotyledons</taxon>
        <taxon>Gunneridae</taxon>
        <taxon>Pentapetalae</taxon>
        <taxon>asterids</taxon>
        <taxon>campanulids</taxon>
        <taxon>Apiales</taxon>
        <taxon>Apiaceae</taxon>
        <taxon>Apioideae</taxon>
        <taxon>apioid superclade</taxon>
        <taxon>Tordylieae</taxon>
        <taxon>Tordyliinae</taxon>
        <taxon>Heracleum</taxon>
    </lineage>
</organism>
<dbReference type="Gene3D" id="3.80.10.10">
    <property type="entry name" value="Ribonuclease Inhibitor"/>
    <property type="match status" value="1"/>
</dbReference>
<dbReference type="AlphaFoldDB" id="A0AAD8MMH0"/>
<evidence type="ECO:0000313" key="3">
    <source>
        <dbReference type="EMBL" id="KAK1381990.1"/>
    </source>
</evidence>
<reference evidence="3" key="1">
    <citation type="submission" date="2023-02" db="EMBL/GenBank/DDBJ databases">
        <title>Genome of toxic invasive species Heracleum sosnowskyi carries increased number of genes despite the absence of recent whole-genome duplications.</title>
        <authorList>
            <person name="Schelkunov M."/>
            <person name="Shtratnikova V."/>
            <person name="Makarenko M."/>
            <person name="Klepikova A."/>
            <person name="Omelchenko D."/>
            <person name="Novikova G."/>
            <person name="Obukhova E."/>
            <person name="Bogdanov V."/>
            <person name="Penin A."/>
            <person name="Logacheva M."/>
        </authorList>
    </citation>
    <scope>NUCLEOTIDE SEQUENCE</scope>
    <source>
        <strain evidence="3">Hsosn_3</strain>
        <tissue evidence="3">Leaf</tissue>
    </source>
</reference>
<dbReference type="SUPFAM" id="SSF52047">
    <property type="entry name" value="RNI-like"/>
    <property type="match status" value="1"/>
</dbReference>
<sequence length="340" mass="39629">MSSTSIRVPPPAKRSRNLMEFPSELTELILLRVGAFDMIMSARKVCKTWRKICSKPDMYRVVDLRRPNFRDYLDFHVKKIARKAVDLSCGKMIEFRINHFADDDLLNYVSDRSSQLRRLHLASCFNITNEGLNEMLKKLALLEELWLSCLCISKENIEVAGRCCPQLRTFRLNYQGLRDLDFGCDVNALAIAENMHGLRHLQLFGNRITRDGLLVILENCPHLESLDLRRCYRVANLDPDLKRRLSQQIKYLRLPNDSTKDCKFDPEIHLNPSDDDDSLEQPDSDIVFDDYQYYMDDFADIYNSNSSDDKDSSEQSDSDIVTDDYEYYTDDFDCSDIDFD</sequence>
<dbReference type="PANTHER" id="PTHR38926:SF2">
    <property type="entry name" value="F-BOX_LRR-REPEAT PROTEIN 21-RELATED"/>
    <property type="match status" value="1"/>
</dbReference>
<evidence type="ECO:0000256" key="1">
    <source>
        <dbReference type="SAM" id="MobiDB-lite"/>
    </source>
</evidence>
<dbReference type="InterPro" id="IPR001810">
    <property type="entry name" value="F-box_dom"/>
</dbReference>
<name>A0AAD8MMH0_9APIA</name>
<dbReference type="Proteomes" id="UP001237642">
    <property type="component" value="Unassembled WGS sequence"/>
</dbReference>
<evidence type="ECO:0000259" key="2">
    <source>
        <dbReference type="PROSITE" id="PS50181"/>
    </source>
</evidence>
<dbReference type="Pfam" id="PF00646">
    <property type="entry name" value="F-box"/>
    <property type="match status" value="1"/>
</dbReference>
<proteinExistence type="predicted"/>
<dbReference type="SMART" id="SM00367">
    <property type="entry name" value="LRR_CC"/>
    <property type="match status" value="2"/>
</dbReference>
<gene>
    <name evidence="3" type="ORF">POM88_019725</name>
</gene>
<dbReference type="PANTHER" id="PTHR38926">
    <property type="entry name" value="F-BOX DOMAIN CONTAINING PROTEIN, EXPRESSED"/>
    <property type="match status" value="1"/>
</dbReference>
<dbReference type="EMBL" id="JAUIZM010000005">
    <property type="protein sequence ID" value="KAK1381990.1"/>
    <property type="molecule type" value="Genomic_DNA"/>
</dbReference>
<evidence type="ECO:0000313" key="4">
    <source>
        <dbReference type="Proteomes" id="UP001237642"/>
    </source>
</evidence>
<dbReference type="InterPro" id="IPR001611">
    <property type="entry name" value="Leu-rich_rpt"/>
</dbReference>
<comment type="caution">
    <text evidence="3">The sequence shown here is derived from an EMBL/GenBank/DDBJ whole genome shotgun (WGS) entry which is preliminary data.</text>
</comment>
<dbReference type="InterPro" id="IPR006553">
    <property type="entry name" value="Leu-rich_rpt_Cys-con_subtyp"/>
</dbReference>
<dbReference type="CDD" id="cd22164">
    <property type="entry name" value="F-box_AtSKIP19-like"/>
    <property type="match status" value="1"/>
</dbReference>
<protein>
    <submittedName>
        <fullName evidence="3">F-box protein SKIP19</fullName>
    </submittedName>
</protein>
<accession>A0AAD8MMH0</accession>
<dbReference type="PROSITE" id="PS50181">
    <property type="entry name" value="FBOX"/>
    <property type="match status" value="1"/>
</dbReference>
<dbReference type="InterPro" id="IPR032675">
    <property type="entry name" value="LRR_dom_sf"/>
</dbReference>
<dbReference type="Gene3D" id="1.20.1280.50">
    <property type="match status" value="1"/>
</dbReference>
<dbReference type="Pfam" id="PF13516">
    <property type="entry name" value="LRR_6"/>
    <property type="match status" value="1"/>
</dbReference>
<keyword evidence="4" id="KW-1185">Reference proteome</keyword>
<feature type="domain" description="F-box" evidence="2">
    <location>
        <begin position="15"/>
        <end position="62"/>
    </location>
</feature>